<keyword evidence="12" id="KW-1185">Reference proteome</keyword>
<dbReference type="InterPro" id="IPR050883">
    <property type="entry name" value="PNGase"/>
</dbReference>
<dbReference type="Proteomes" id="UP000243052">
    <property type="component" value="Chromosome iv"/>
</dbReference>
<accession>A0A0X8HSU3</accession>
<evidence type="ECO:0000256" key="9">
    <source>
        <dbReference type="SAM" id="MobiDB-lite"/>
    </source>
</evidence>
<evidence type="ECO:0000256" key="4">
    <source>
        <dbReference type="ARBA" id="ARBA00012158"/>
    </source>
</evidence>
<organism evidence="11 12">
    <name type="scientific">Eremothecium sinecaudum</name>
    <dbReference type="NCBI Taxonomy" id="45286"/>
    <lineage>
        <taxon>Eukaryota</taxon>
        <taxon>Fungi</taxon>
        <taxon>Dikarya</taxon>
        <taxon>Ascomycota</taxon>
        <taxon>Saccharomycotina</taxon>
        <taxon>Saccharomycetes</taxon>
        <taxon>Saccharomycetales</taxon>
        <taxon>Saccharomycetaceae</taxon>
        <taxon>Eremothecium</taxon>
    </lineage>
</organism>
<dbReference type="SUPFAM" id="SSF54001">
    <property type="entry name" value="Cysteine proteinases"/>
    <property type="match status" value="1"/>
</dbReference>
<dbReference type="RefSeq" id="XP_017987830.1">
    <property type="nucleotide sequence ID" value="XM_018132341.1"/>
</dbReference>
<dbReference type="PANTHER" id="PTHR12143">
    <property type="entry name" value="PEPTIDE N-GLYCANASE PNGASE -RELATED"/>
    <property type="match status" value="1"/>
</dbReference>
<name>A0A0X8HSU3_9SACH</name>
<evidence type="ECO:0000256" key="5">
    <source>
        <dbReference type="ARBA" id="ARBA00018546"/>
    </source>
</evidence>
<dbReference type="STRING" id="45286.A0A0X8HSU3"/>
<keyword evidence="7" id="KW-0862">Zinc</keyword>
<dbReference type="EMBL" id="CP014244">
    <property type="protein sequence ID" value="AMD20834.1"/>
    <property type="molecule type" value="Genomic_DNA"/>
</dbReference>
<proteinExistence type="inferred from homology"/>
<evidence type="ECO:0000256" key="6">
    <source>
        <dbReference type="ARBA" id="ARBA00022723"/>
    </source>
</evidence>
<dbReference type="EC" id="3.5.1.52" evidence="4"/>
<evidence type="ECO:0000256" key="1">
    <source>
        <dbReference type="ARBA" id="ARBA00001650"/>
    </source>
</evidence>
<feature type="compositionally biased region" description="Basic and acidic residues" evidence="9">
    <location>
        <begin position="333"/>
        <end position="343"/>
    </location>
</feature>
<sequence>MSTNNMYADISKRILESYKKLVLDRDRRFQDNDELRYQTLLKRNDFAREIHSLYETLCFRYDNDYLQSRVLDTFDLDLIYANVDAKNVADDEYQDALVNELLRYFKEDFFSWCNSPICVRCQTAEHQSNIQPDSPNAAEMPFQCTVVERYICGHCNGVTRFPRYNDSLKLLQTRTGRCGEWCNLFTLVLKSFGVEARYIWNKEDHVWCEIYSSRLKRWVHVDSCEKSFDQPYIYSNNWNKSMSYVIAFSNDTVVDVSKRYILKNQLPRDLINEDDLEFMTKYLTKKLRKQLHDDELYKLACRDGVELLELRTNTNQPTHTSSAPIGRVSGSTEWKKNRGEDGL</sequence>
<evidence type="ECO:0000313" key="11">
    <source>
        <dbReference type="EMBL" id="AMD20834.1"/>
    </source>
</evidence>
<dbReference type="SMART" id="SM00460">
    <property type="entry name" value="TGc"/>
    <property type="match status" value="1"/>
</dbReference>
<protein>
    <recommendedName>
        <fullName evidence="5">Peptide-N(4)-(N-acetyl-beta-glucosaminyl)asparagine amidase</fullName>
        <ecNumber evidence="4">3.5.1.52</ecNumber>
    </recommendedName>
    <alternativeName>
        <fullName evidence="8">Peptide:N-glycanase 1</fullName>
    </alternativeName>
</protein>
<dbReference type="FunFam" id="3.10.620.30:FF:000004">
    <property type="entry name" value="Peptidase (PNG1)"/>
    <property type="match status" value="1"/>
</dbReference>
<dbReference type="InterPro" id="IPR002931">
    <property type="entry name" value="Transglutaminase-like"/>
</dbReference>
<dbReference type="GO" id="GO:0000224">
    <property type="term" value="F:peptide-N4-(N-acetyl-beta-glucosaminyl)asparagine amidase activity"/>
    <property type="evidence" value="ECO:0007669"/>
    <property type="project" value="UniProtKB-EC"/>
</dbReference>
<dbReference type="OrthoDB" id="409136at2759"/>
<keyword evidence="6" id="KW-0479">Metal-binding</keyword>
<evidence type="ECO:0000313" key="12">
    <source>
        <dbReference type="Proteomes" id="UP000243052"/>
    </source>
</evidence>
<feature type="region of interest" description="Disordered" evidence="9">
    <location>
        <begin position="312"/>
        <end position="343"/>
    </location>
</feature>
<gene>
    <name evidence="11" type="ORF">AW171_hschr42752</name>
</gene>
<dbReference type="GO" id="GO:0005634">
    <property type="term" value="C:nucleus"/>
    <property type="evidence" value="ECO:0007669"/>
    <property type="project" value="TreeGrafter"/>
</dbReference>
<evidence type="ECO:0000256" key="3">
    <source>
        <dbReference type="ARBA" id="ARBA00009390"/>
    </source>
</evidence>
<comment type="catalytic activity">
    <reaction evidence="1">
        <text>Hydrolysis of an N(4)-(acetyl-beta-D-glucosaminyl)asparagine residue in which the glucosamine residue may be further glycosylated, to yield a (substituted) N-acetyl-beta-D-glucosaminylamine and a peptide containing an aspartate residue.</text>
        <dbReference type="EC" id="3.5.1.52"/>
    </reaction>
</comment>
<feature type="compositionally biased region" description="Polar residues" evidence="9">
    <location>
        <begin position="312"/>
        <end position="323"/>
    </location>
</feature>
<evidence type="ECO:0000259" key="10">
    <source>
        <dbReference type="SMART" id="SM00460"/>
    </source>
</evidence>
<dbReference type="GeneID" id="28724099"/>
<feature type="domain" description="Transglutaminase-like" evidence="10">
    <location>
        <begin position="170"/>
        <end position="225"/>
    </location>
</feature>
<evidence type="ECO:0000256" key="7">
    <source>
        <dbReference type="ARBA" id="ARBA00022833"/>
    </source>
</evidence>
<dbReference type="GO" id="GO:0005829">
    <property type="term" value="C:cytosol"/>
    <property type="evidence" value="ECO:0007669"/>
    <property type="project" value="TreeGrafter"/>
</dbReference>
<dbReference type="GO" id="GO:0046872">
    <property type="term" value="F:metal ion binding"/>
    <property type="evidence" value="ECO:0007669"/>
    <property type="project" value="UniProtKB-KW"/>
</dbReference>
<evidence type="ECO:0000256" key="8">
    <source>
        <dbReference type="ARBA" id="ARBA00032858"/>
    </source>
</evidence>
<dbReference type="Pfam" id="PF01841">
    <property type="entry name" value="Transglut_core"/>
    <property type="match status" value="1"/>
</dbReference>
<dbReference type="Gene3D" id="3.10.620.30">
    <property type="match status" value="2"/>
</dbReference>
<reference evidence="11 12" key="1">
    <citation type="submission" date="2016-01" db="EMBL/GenBank/DDBJ databases">
        <title>Genome sequence of the yeast Holleya sinecauda.</title>
        <authorList>
            <person name="Dietrich F.S."/>
        </authorList>
    </citation>
    <scope>NUCLEOTIDE SEQUENCE [LARGE SCALE GENOMIC DNA]</scope>
    <source>
        <strain evidence="11 12">ATCC 58844</strain>
    </source>
</reference>
<dbReference type="InterPro" id="IPR038765">
    <property type="entry name" value="Papain-like_cys_pep_sf"/>
</dbReference>
<evidence type="ECO:0000256" key="2">
    <source>
        <dbReference type="ARBA" id="ARBA00001947"/>
    </source>
</evidence>
<comment type="cofactor">
    <cofactor evidence="2">
        <name>Zn(2+)</name>
        <dbReference type="ChEBI" id="CHEBI:29105"/>
    </cofactor>
</comment>
<dbReference type="PANTHER" id="PTHR12143:SF19">
    <property type="entry name" value="PEPTIDE-N(4)-(N-ACETYL-BETA-GLUCOSAMINYL)ASPARAGINE AMIDASE"/>
    <property type="match status" value="1"/>
</dbReference>
<dbReference type="GO" id="GO:0006516">
    <property type="term" value="P:glycoprotein catabolic process"/>
    <property type="evidence" value="ECO:0007669"/>
    <property type="project" value="TreeGrafter"/>
</dbReference>
<dbReference type="AlphaFoldDB" id="A0A0X8HSU3"/>
<comment type="similarity">
    <text evidence="3">Belongs to the transglutaminase-like superfamily. PNGase family.</text>
</comment>